<evidence type="ECO:0008006" key="3">
    <source>
        <dbReference type="Google" id="ProtNLM"/>
    </source>
</evidence>
<dbReference type="Proteomes" id="UP001058974">
    <property type="component" value="Chromosome 1"/>
</dbReference>
<dbReference type="EMBL" id="JAMSHJ010000001">
    <property type="protein sequence ID" value="KAI5445617.1"/>
    <property type="molecule type" value="Genomic_DNA"/>
</dbReference>
<sequence length="144" mass="16139">IEIFFQPKVLSTRIKNTRYIPRAKQYLHKEKNMARSEMKNVVMMIITMIMLVFVEANHSLPPQATENGIGDITCLVKCGLQCAPQLGNTVQYGICMALCELLCSKKPSQAAYVCTRSCTYSKLNNINTDARDVNAIVDLCLKTC</sequence>
<gene>
    <name evidence="1" type="ORF">KIW84_013728</name>
</gene>
<protein>
    <recommendedName>
        <fullName evidence="3">Thionin</fullName>
    </recommendedName>
</protein>
<evidence type="ECO:0000313" key="1">
    <source>
        <dbReference type="EMBL" id="KAI5445617.1"/>
    </source>
</evidence>
<comment type="caution">
    <text evidence="1">The sequence shown here is derived from an EMBL/GenBank/DDBJ whole genome shotgun (WGS) entry which is preliminary data.</text>
</comment>
<name>A0A9D5BLG0_PEA</name>
<reference evidence="1 2" key="1">
    <citation type="journal article" date="2022" name="Nat. Genet.">
        <title>Improved pea reference genome and pan-genome highlight genomic features and evolutionary characteristics.</title>
        <authorList>
            <person name="Yang T."/>
            <person name="Liu R."/>
            <person name="Luo Y."/>
            <person name="Hu S."/>
            <person name="Wang D."/>
            <person name="Wang C."/>
            <person name="Pandey M.K."/>
            <person name="Ge S."/>
            <person name="Xu Q."/>
            <person name="Li N."/>
            <person name="Li G."/>
            <person name="Huang Y."/>
            <person name="Saxena R.K."/>
            <person name="Ji Y."/>
            <person name="Li M."/>
            <person name="Yan X."/>
            <person name="He Y."/>
            <person name="Liu Y."/>
            <person name="Wang X."/>
            <person name="Xiang C."/>
            <person name="Varshney R.K."/>
            <person name="Ding H."/>
            <person name="Gao S."/>
            <person name="Zong X."/>
        </authorList>
    </citation>
    <scope>NUCLEOTIDE SEQUENCE [LARGE SCALE GENOMIC DNA]</scope>
    <source>
        <strain evidence="1 2">cv. Zhongwan 6</strain>
    </source>
</reference>
<proteinExistence type="predicted"/>
<organism evidence="1 2">
    <name type="scientific">Pisum sativum</name>
    <name type="common">Garden pea</name>
    <name type="synonym">Lathyrus oleraceus</name>
    <dbReference type="NCBI Taxonomy" id="3888"/>
    <lineage>
        <taxon>Eukaryota</taxon>
        <taxon>Viridiplantae</taxon>
        <taxon>Streptophyta</taxon>
        <taxon>Embryophyta</taxon>
        <taxon>Tracheophyta</taxon>
        <taxon>Spermatophyta</taxon>
        <taxon>Magnoliopsida</taxon>
        <taxon>eudicotyledons</taxon>
        <taxon>Gunneridae</taxon>
        <taxon>Pentapetalae</taxon>
        <taxon>rosids</taxon>
        <taxon>fabids</taxon>
        <taxon>Fabales</taxon>
        <taxon>Fabaceae</taxon>
        <taxon>Papilionoideae</taxon>
        <taxon>50 kb inversion clade</taxon>
        <taxon>NPAAA clade</taxon>
        <taxon>Hologalegina</taxon>
        <taxon>IRL clade</taxon>
        <taxon>Fabeae</taxon>
        <taxon>Lathyrus</taxon>
    </lineage>
</organism>
<evidence type="ECO:0000313" key="2">
    <source>
        <dbReference type="Proteomes" id="UP001058974"/>
    </source>
</evidence>
<keyword evidence="2" id="KW-1185">Reference proteome</keyword>
<dbReference type="Gramene" id="Psat01G0372800-T1">
    <property type="protein sequence ID" value="KAI5445617.1"/>
    <property type="gene ID" value="KIW84_013728"/>
</dbReference>
<feature type="non-terminal residue" evidence="1">
    <location>
        <position position="144"/>
    </location>
</feature>
<accession>A0A9D5BLG0</accession>
<dbReference type="AlphaFoldDB" id="A0A9D5BLG0"/>